<reference evidence="1 2" key="2">
    <citation type="journal article" date="2008" name="BMC Genomics">
        <title>Comparative genomics-based investigation of resequencing targets in Vibrio fischeri: focus on point miscalls and artefactual expansions.</title>
        <authorList>
            <person name="Mandel M.J."/>
            <person name="Stabb E.V."/>
            <person name="Ruby E.G."/>
        </authorList>
    </citation>
    <scope>NUCLEOTIDE SEQUENCE [LARGE SCALE GENOMIC DNA]</scope>
    <source>
        <strain evidence="2">ATCC 700601 / ES114</strain>
    </source>
</reference>
<dbReference type="EnsemblBacteria" id="AAW85622">
    <property type="protein sequence ID" value="AAW85622"/>
    <property type="gene ID" value="VF_1127"/>
</dbReference>
<dbReference type="PATRIC" id="fig|312309.11.peg.1133"/>
<proteinExistence type="predicted"/>
<protein>
    <recommendedName>
        <fullName evidence="3">Chemotaxis protein</fullName>
    </recommendedName>
</protein>
<dbReference type="Proteomes" id="UP000000537">
    <property type="component" value="Chromosome I"/>
</dbReference>
<dbReference type="eggNOG" id="ENOG502Z9HF">
    <property type="taxonomic scope" value="Bacteria"/>
</dbReference>
<evidence type="ECO:0000313" key="1">
    <source>
        <dbReference type="EMBL" id="AAW85622.1"/>
    </source>
</evidence>
<dbReference type="AlphaFoldDB" id="Q5E5S4"/>
<dbReference type="GeneID" id="54163798"/>
<dbReference type="RefSeq" id="WP_011261758.1">
    <property type="nucleotide sequence ID" value="NC_006840.2"/>
</dbReference>
<evidence type="ECO:0000313" key="2">
    <source>
        <dbReference type="Proteomes" id="UP000000537"/>
    </source>
</evidence>
<evidence type="ECO:0008006" key="3">
    <source>
        <dbReference type="Google" id="ProtNLM"/>
    </source>
</evidence>
<dbReference type="HOGENOM" id="CLU_034836_0_0_6"/>
<dbReference type="KEGG" id="vfi:VF_1127"/>
<dbReference type="EMBL" id="CP000020">
    <property type="protein sequence ID" value="AAW85622.1"/>
    <property type="molecule type" value="Genomic_DNA"/>
</dbReference>
<keyword evidence="2" id="KW-1185">Reference proteome</keyword>
<dbReference type="STRING" id="312309.VF_1127"/>
<dbReference type="OrthoDB" id="5540856at2"/>
<name>Q5E5S4_ALIF1</name>
<sequence length="584" mass="67401">MKLVIRQYLASLKERGELDALLPDLLSQIGLEVFLKPGVGSRQYGVDVGAFGKLSNESESKVYLFSVKSGDLNRRDWDSTNPQDLRPSINEIIDVFIPTRIPAEYNECPVEVCLCFGGEVKEEVRSNVSMFLGKLKTDDLSFSEWNGDRLADLVEQHMLREELLPKNCRSLLRKSLAMIDEPEVSFKHFSQLAISLTCTDDKKPKDILTGMRQLYLCLWILYSWCRDEDNLESAFLSAEFTMLNSWEAAKFAFGKKNKVAVSTLTTLDSILRLNLQVSNQYIDEKIIPYCNNLYAISHAVKPSCATDVNLKLFDVLGRLALTGCWSYWYLSQINDENVEAGKFFSEAVTKYQDSIKQLIVNNPILFTPYKDEQAIDLVLALWFLSLDHKHWRDINSWLSNMSREIYQMFKINDKYPTTIRSYAELIEHPVDKTDEYKKSVTKGSILYPYISIFSAIMGFSEPYEIVKKIKEEFLPHCNFQVYFLDESSEDHFYRFDKIHGATLSDVCVTEEPGELIKQLVGECDQSNKVYDMSAFQYSFWPIILTGCRHYRLPVPMHFIIDIYKQRKEQEEIETDSGKSTEGIK</sequence>
<organism evidence="1 2">
    <name type="scientific">Aliivibrio fischeri (strain ATCC 700601 / ES114)</name>
    <name type="common">Vibrio fischeri</name>
    <dbReference type="NCBI Taxonomy" id="312309"/>
    <lineage>
        <taxon>Bacteria</taxon>
        <taxon>Pseudomonadati</taxon>
        <taxon>Pseudomonadota</taxon>
        <taxon>Gammaproteobacteria</taxon>
        <taxon>Vibrionales</taxon>
        <taxon>Vibrionaceae</taxon>
        <taxon>Aliivibrio</taxon>
    </lineage>
</organism>
<reference evidence="1 2" key="1">
    <citation type="journal article" date="2005" name="Proc. Natl. Acad. Sci. U.S.A.">
        <title>Complete genome sequence of Vibrio fischeri: a symbiotic bacterium with pathogenic congeners.</title>
        <authorList>
            <person name="Ruby E.G."/>
            <person name="Urbanowski M."/>
            <person name="Campbell J."/>
            <person name="Dunn A."/>
            <person name="Faini M."/>
            <person name="Gunsalus R."/>
            <person name="Lostroh P."/>
            <person name="Lupp C."/>
            <person name="McCann J."/>
            <person name="Millikan D."/>
            <person name="Schaefer A."/>
            <person name="Stabb E."/>
            <person name="Stevens A."/>
            <person name="Visick K."/>
            <person name="Whistler C."/>
            <person name="Greenberg E.P."/>
        </authorList>
    </citation>
    <scope>NUCLEOTIDE SEQUENCE [LARGE SCALE GENOMIC DNA]</scope>
    <source>
        <strain evidence="2">ATCC 700601 / ES114</strain>
    </source>
</reference>
<accession>Q5E5S4</accession>
<gene>
    <name evidence="1" type="ordered locus">VF_1127</name>
</gene>